<dbReference type="GO" id="GO:0000160">
    <property type="term" value="P:phosphorelay signal transduction system"/>
    <property type="evidence" value="ECO:0007669"/>
    <property type="project" value="InterPro"/>
</dbReference>
<evidence type="ECO:0000259" key="3">
    <source>
        <dbReference type="PROSITE" id="PS50110"/>
    </source>
</evidence>
<reference evidence="4 5" key="1">
    <citation type="submission" date="2018-12" db="EMBL/GenBank/DDBJ databases">
        <title>Rubrispira sanarue gen. nov., sp., nov., a member of the order Silvanigrellales, isolated from a brackish lake in Hamamatsu Japan.</title>
        <authorList>
            <person name="Maejima Y."/>
            <person name="Iino T."/>
            <person name="Muraguchi Y."/>
            <person name="Fukuda K."/>
            <person name="Nojiri H."/>
            <person name="Ohkuma M."/>
            <person name="Moriuchi R."/>
            <person name="Dohra H."/>
            <person name="Kimbara K."/>
            <person name="Shintani M."/>
        </authorList>
    </citation>
    <scope>NUCLEOTIDE SEQUENCE [LARGE SCALE GENOMIC DNA]</scope>
    <source>
        <strain evidence="4 5">RF1110005</strain>
    </source>
</reference>
<proteinExistence type="predicted"/>
<dbReference type="SUPFAM" id="SSF52172">
    <property type="entry name" value="CheY-like"/>
    <property type="match status" value="1"/>
</dbReference>
<keyword evidence="1 2" id="KW-0597">Phosphoprotein</keyword>
<dbReference type="RefSeq" id="WP_130610529.1">
    <property type="nucleotide sequence ID" value="NZ_AP019368.1"/>
</dbReference>
<gene>
    <name evidence="4" type="ORF">JCM31447_23030</name>
</gene>
<dbReference type="OrthoDB" id="9801101at2"/>
<evidence type="ECO:0000256" key="2">
    <source>
        <dbReference type="PROSITE-ProRule" id="PRU00169"/>
    </source>
</evidence>
<dbReference type="InterPro" id="IPR050595">
    <property type="entry name" value="Bact_response_regulator"/>
</dbReference>
<dbReference type="InterPro" id="IPR011006">
    <property type="entry name" value="CheY-like_superfamily"/>
</dbReference>
<keyword evidence="5" id="KW-1185">Reference proteome</keyword>
<dbReference type="CDD" id="cd00156">
    <property type="entry name" value="REC"/>
    <property type="match status" value="1"/>
</dbReference>
<dbReference type="Pfam" id="PF00072">
    <property type="entry name" value="Response_reg"/>
    <property type="match status" value="1"/>
</dbReference>
<organism evidence="4 5">
    <name type="scientific">Fluviispira sanaruensis</name>
    <dbReference type="NCBI Taxonomy" id="2493639"/>
    <lineage>
        <taxon>Bacteria</taxon>
        <taxon>Pseudomonadati</taxon>
        <taxon>Bdellovibrionota</taxon>
        <taxon>Oligoflexia</taxon>
        <taxon>Silvanigrellales</taxon>
        <taxon>Silvanigrellaceae</taxon>
        <taxon>Fluviispira</taxon>
    </lineage>
</organism>
<dbReference type="SMART" id="SM00448">
    <property type="entry name" value="REC"/>
    <property type="match status" value="1"/>
</dbReference>
<dbReference type="InterPro" id="IPR001789">
    <property type="entry name" value="Sig_transdc_resp-reg_receiver"/>
</dbReference>
<dbReference type="Proteomes" id="UP000291236">
    <property type="component" value="Chromosome"/>
</dbReference>
<feature type="modified residue" description="4-aspartylphosphate" evidence="2">
    <location>
        <position position="53"/>
    </location>
</feature>
<dbReference type="Gene3D" id="3.40.50.2300">
    <property type="match status" value="1"/>
</dbReference>
<dbReference type="EMBL" id="AP019368">
    <property type="protein sequence ID" value="BBH53850.1"/>
    <property type="molecule type" value="Genomic_DNA"/>
</dbReference>
<dbReference type="PANTHER" id="PTHR44591">
    <property type="entry name" value="STRESS RESPONSE REGULATOR PROTEIN 1"/>
    <property type="match status" value="1"/>
</dbReference>
<protein>
    <submittedName>
        <fullName evidence="4">Response regulator</fullName>
    </submittedName>
</protein>
<dbReference type="KEGG" id="sbf:JCM31447_23030"/>
<dbReference type="PANTHER" id="PTHR44591:SF3">
    <property type="entry name" value="RESPONSE REGULATORY DOMAIN-CONTAINING PROTEIN"/>
    <property type="match status" value="1"/>
</dbReference>
<evidence type="ECO:0000313" key="4">
    <source>
        <dbReference type="EMBL" id="BBH53850.1"/>
    </source>
</evidence>
<evidence type="ECO:0000313" key="5">
    <source>
        <dbReference type="Proteomes" id="UP000291236"/>
    </source>
</evidence>
<dbReference type="PROSITE" id="PS50110">
    <property type="entry name" value="RESPONSE_REGULATORY"/>
    <property type="match status" value="1"/>
</dbReference>
<feature type="domain" description="Response regulatory" evidence="3">
    <location>
        <begin position="2"/>
        <end position="118"/>
    </location>
</feature>
<sequence length="122" mass="13696">MKIFVVDDSKSVHRLLEEMLDLPDLSFQHAYNGEEAVNAVKETNFAADLILLDWEMPLLSGIETLPLIIKLRPKQTIIMMTTKNSMADITEAMQKGATDYIIKPFTKDIIIGKITTLLEGGM</sequence>
<evidence type="ECO:0000256" key="1">
    <source>
        <dbReference type="ARBA" id="ARBA00022553"/>
    </source>
</evidence>
<accession>A0A4P2VP08</accession>
<name>A0A4P2VP08_FLUSA</name>
<dbReference type="AlphaFoldDB" id="A0A4P2VP08"/>